<keyword evidence="1" id="KW-0175">Coiled coil</keyword>
<comment type="caution">
    <text evidence="3">The sequence shown here is derived from an EMBL/GenBank/DDBJ whole genome shotgun (WGS) entry which is preliminary data.</text>
</comment>
<dbReference type="OrthoDB" id="693320at2759"/>
<accession>A0A8J6BHA0</accession>
<keyword evidence="4" id="KW-1185">Reference proteome</keyword>
<dbReference type="AlphaFoldDB" id="A0A8J6BHA0"/>
<evidence type="ECO:0000313" key="3">
    <source>
        <dbReference type="EMBL" id="KAG8088032.1"/>
    </source>
</evidence>
<protein>
    <submittedName>
        <fullName evidence="3">Uncharacterized protein</fullName>
    </submittedName>
</protein>
<evidence type="ECO:0000313" key="4">
    <source>
        <dbReference type="Proteomes" id="UP000729402"/>
    </source>
</evidence>
<evidence type="ECO:0000256" key="2">
    <source>
        <dbReference type="SAM" id="MobiDB-lite"/>
    </source>
</evidence>
<name>A0A8J6BHA0_ZIZPA</name>
<dbReference type="EMBL" id="JAAALK010000082">
    <property type="protein sequence ID" value="KAG8088032.1"/>
    <property type="molecule type" value="Genomic_DNA"/>
</dbReference>
<organism evidence="3 4">
    <name type="scientific">Zizania palustris</name>
    <name type="common">Northern wild rice</name>
    <dbReference type="NCBI Taxonomy" id="103762"/>
    <lineage>
        <taxon>Eukaryota</taxon>
        <taxon>Viridiplantae</taxon>
        <taxon>Streptophyta</taxon>
        <taxon>Embryophyta</taxon>
        <taxon>Tracheophyta</taxon>
        <taxon>Spermatophyta</taxon>
        <taxon>Magnoliopsida</taxon>
        <taxon>Liliopsida</taxon>
        <taxon>Poales</taxon>
        <taxon>Poaceae</taxon>
        <taxon>BOP clade</taxon>
        <taxon>Oryzoideae</taxon>
        <taxon>Oryzeae</taxon>
        <taxon>Zizaniinae</taxon>
        <taxon>Zizania</taxon>
    </lineage>
</organism>
<feature type="region of interest" description="Disordered" evidence="2">
    <location>
        <begin position="145"/>
        <end position="270"/>
    </location>
</feature>
<gene>
    <name evidence="3" type="ORF">GUJ93_ZPchr0010g10123</name>
</gene>
<reference evidence="3" key="2">
    <citation type="submission" date="2021-02" db="EMBL/GenBank/DDBJ databases">
        <authorList>
            <person name="Kimball J.A."/>
            <person name="Haas M.W."/>
            <person name="Macchietto M."/>
            <person name="Kono T."/>
            <person name="Duquette J."/>
            <person name="Shao M."/>
        </authorList>
    </citation>
    <scope>NUCLEOTIDE SEQUENCE</scope>
    <source>
        <tissue evidence="3">Fresh leaf tissue</tissue>
    </source>
</reference>
<evidence type="ECO:0000256" key="1">
    <source>
        <dbReference type="SAM" id="Coils"/>
    </source>
</evidence>
<feature type="coiled-coil region" evidence="1">
    <location>
        <begin position="275"/>
        <end position="327"/>
    </location>
</feature>
<feature type="compositionally biased region" description="Basic and acidic residues" evidence="2">
    <location>
        <begin position="149"/>
        <end position="215"/>
    </location>
</feature>
<feature type="region of interest" description="Disordered" evidence="2">
    <location>
        <begin position="68"/>
        <end position="126"/>
    </location>
</feature>
<sequence length="349" mass="39259">MTLDRFPLILSPTPPGAATPNLPHPLHLAARSGDPLSPHPLHLAYSLILGDLTLDDLDHNLDLDDLGRDGSREESCRTSTTGGHTKKEICSTSATAGQRRSRKRVYLQQPGRVTRSKKSIAQPDASLTLKGDGLALHDDNIAMTTESDSIPRPDEDNHMDTEGDSILRPDEDNHMDTEEKKRATEAEPDYRSRRRRRDCEAESEAERRAREDCGRVARGNGLGLGLPEKKTAAEAESNCRSAEVESKPEAERRGAENGQHRSSELTELEVEKRTNAELRLIIDTKHEKMDELQRQLEETKATRIRDKEEMNKKQDEMNAKIELLLRRVETGLSFKKPDMGFEMEASYYS</sequence>
<dbReference type="Proteomes" id="UP000729402">
    <property type="component" value="Unassembled WGS sequence"/>
</dbReference>
<feature type="compositionally biased region" description="Basic and acidic residues" evidence="2">
    <location>
        <begin position="242"/>
        <end position="270"/>
    </location>
</feature>
<proteinExistence type="predicted"/>
<reference evidence="3" key="1">
    <citation type="journal article" date="2021" name="bioRxiv">
        <title>Whole Genome Assembly and Annotation of Northern Wild Rice, Zizania palustris L., Supports a Whole Genome Duplication in the Zizania Genus.</title>
        <authorList>
            <person name="Haas M."/>
            <person name="Kono T."/>
            <person name="Macchietto M."/>
            <person name="Millas R."/>
            <person name="McGilp L."/>
            <person name="Shao M."/>
            <person name="Duquette J."/>
            <person name="Hirsch C.N."/>
            <person name="Kimball J."/>
        </authorList>
    </citation>
    <scope>NUCLEOTIDE SEQUENCE</scope>
    <source>
        <tissue evidence="3">Fresh leaf tissue</tissue>
    </source>
</reference>